<protein>
    <submittedName>
        <fullName evidence="1">Uncharacterized protein</fullName>
    </submittedName>
</protein>
<accession>A0A1X1EGM8</accession>
<dbReference type="Proteomes" id="UP000193749">
    <property type="component" value="Unassembled WGS sequence"/>
</dbReference>
<name>A0A1X1EGM8_PANCY</name>
<sequence>MNSQITNPTLPLLPAGTAPVILWPTGFTSQITFVNQSPLHLSLSPNIHDSAEEYEKWRRDWIETNLQAVASKGTTLEQLIALQRMPGYQDSSLESLTHAVRLAGMKVTRDTVKLAQTAHRTNISDTQQKWFDASWRNVSGITKKERLASLLSQAGRPPIKAPELWLLLYNAGQRIGLTTVRNMLSAAKVNIEQSQIKLVNDTWNSLDHRQTTSIVTQLIRLLLLLENQTRLQPVEVLVALTEGDVDVNTTAMGHAAAAVRAKFTQADVEWIKLTWPGINRELPQFMQIMDLLNQYPQLDDITPGKIVRLLWEINAYVCPATIGNALSMVRQQRDNLIIIPDDPLPELIDLEPESPPAAEAKPVAPIRFQLPEQDELFPLQVQEWKWQLDQELDP</sequence>
<organism evidence="1 2">
    <name type="scientific">Pantoea cypripedii</name>
    <name type="common">Pectobacterium cypripedii</name>
    <name type="synonym">Erwinia cypripedii</name>
    <dbReference type="NCBI Taxonomy" id="55209"/>
    <lineage>
        <taxon>Bacteria</taxon>
        <taxon>Pseudomonadati</taxon>
        <taxon>Pseudomonadota</taxon>
        <taxon>Gammaproteobacteria</taxon>
        <taxon>Enterobacterales</taxon>
        <taxon>Erwiniaceae</taxon>
        <taxon>Pantoea</taxon>
    </lineage>
</organism>
<evidence type="ECO:0000313" key="1">
    <source>
        <dbReference type="EMBL" id="ORM87962.1"/>
    </source>
</evidence>
<evidence type="ECO:0000313" key="2">
    <source>
        <dbReference type="Proteomes" id="UP000193749"/>
    </source>
</evidence>
<keyword evidence="2" id="KW-1185">Reference proteome</keyword>
<gene>
    <name evidence="1" type="ORF">HA50_28920</name>
</gene>
<dbReference type="RefSeq" id="WP_084880925.1">
    <property type="nucleotide sequence ID" value="NZ_JAGGMY010000004.1"/>
</dbReference>
<dbReference type="AlphaFoldDB" id="A0A1X1EGM8"/>
<reference evidence="1 2" key="1">
    <citation type="journal article" date="2017" name="Antonie Van Leeuwenhoek">
        <title>Phylogenomic resolution of the bacterial genus Pantoea and its relationship with Erwinia and Tatumella.</title>
        <authorList>
            <person name="Palmer M."/>
            <person name="Steenkamp E.T."/>
            <person name="Coetzee M.P."/>
            <person name="Chan W.Y."/>
            <person name="van Zyl E."/>
            <person name="De Maayer P."/>
            <person name="Coutinho T.A."/>
            <person name="Blom J."/>
            <person name="Smits T.H."/>
            <person name="Duffy B."/>
            <person name="Venter S.N."/>
        </authorList>
    </citation>
    <scope>NUCLEOTIDE SEQUENCE [LARGE SCALE GENOMIC DNA]</scope>
    <source>
        <strain evidence="1 2">LMG 2657</strain>
    </source>
</reference>
<proteinExistence type="predicted"/>
<dbReference type="STRING" id="55209.HA50_28920"/>
<comment type="caution">
    <text evidence="1">The sequence shown here is derived from an EMBL/GenBank/DDBJ whole genome shotgun (WGS) entry which is preliminary data.</text>
</comment>
<dbReference type="EMBL" id="MLJI01000003">
    <property type="protein sequence ID" value="ORM87962.1"/>
    <property type="molecule type" value="Genomic_DNA"/>
</dbReference>